<keyword evidence="4 6" id="KW-1133">Transmembrane helix</keyword>
<feature type="transmembrane region" description="Helical" evidence="6">
    <location>
        <begin position="324"/>
        <end position="346"/>
    </location>
</feature>
<dbReference type="OrthoDB" id="9775950at2"/>
<feature type="transmembrane region" description="Helical" evidence="6">
    <location>
        <begin position="382"/>
        <end position="403"/>
    </location>
</feature>
<evidence type="ECO:0000256" key="4">
    <source>
        <dbReference type="ARBA" id="ARBA00022989"/>
    </source>
</evidence>
<feature type="transmembrane region" description="Helical" evidence="6">
    <location>
        <begin position="280"/>
        <end position="303"/>
    </location>
</feature>
<evidence type="ECO:0000256" key="3">
    <source>
        <dbReference type="ARBA" id="ARBA00022692"/>
    </source>
</evidence>
<dbReference type="STRING" id="645991.Sgly_2062"/>
<evidence type="ECO:0000313" key="7">
    <source>
        <dbReference type="EMBL" id="ADY56355.1"/>
    </source>
</evidence>
<feature type="transmembrane region" description="Helical" evidence="6">
    <location>
        <begin position="12"/>
        <end position="30"/>
    </location>
</feature>
<dbReference type="AlphaFoldDB" id="F0T211"/>
<dbReference type="CDD" id="cd13124">
    <property type="entry name" value="MATE_SpoVB_like"/>
    <property type="match status" value="1"/>
</dbReference>
<feature type="transmembrane region" description="Helical" evidence="6">
    <location>
        <begin position="352"/>
        <end position="370"/>
    </location>
</feature>
<dbReference type="InterPro" id="IPR050833">
    <property type="entry name" value="Poly_Biosynth_Transport"/>
</dbReference>
<feature type="transmembrane region" description="Helical" evidence="6">
    <location>
        <begin position="471"/>
        <end position="492"/>
    </location>
</feature>
<evidence type="ECO:0000256" key="5">
    <source>
        <dbReference type="ARBA" id="ARBA00023136"/>
    </source>
</evidence>
<feature type="transmembrane region" description="Helical" evidence="6">
    <location>
        <begin position="415"/>
        <end position="434"/>
    </location>
</feature>
<dbReference type="InterPro" id="IPR024923">
    <property type="entry name" value="PG_synth_SpoVB"/>
</dbReference>
<organism evidence="7 8">
    <name type="scientific">Syntrophobotulus glycolicus (strain DSM 8271 / FlGlyR)</name>
    <dbReference type="NCBI Taxonomy" id="645991"/>
    <lineage>
        <taxon>Bacteria</taxon>
        <taxon>Bacillati</taxon>
        <taxon>Bacillota</taxon>
        <taxon>Clostridia</taxon>
        <taxon>Eubacteriales</taxon>
        <taxon>Desulfitobacteriaceae</taxon>
        <taxon>Syntrophobotulus</taxon>
    </lineage>
</organism>
<feature type="transmembrane region" description="Helical" evidence="6">
    <location>
        <begin position="186"/>
        <end position="209"/>
    </location>
</feature>
<feature type="transmembrane region" description="Helical" evidence="6">
    <location>
        <begin position="42"/>
        <end position="64"/>
    </location>
</feature>
<keyword evidence="8" id="KW-1185">Reference proteome</keyword>
<keyword evidence="2" id="KW-1003">Cell membrane</keyword>
<evidence type="ECO:0000256" key="1">
    <source>
        <dbReference type="ARBA" id="ARBA00004651"/>
    </source>
</evidence>
<evidence type="ECO:0000256" key="6">
    <source>
        <dbReference type="SAM" id="Phobius"/>
    </source>
</evidence>
<sequence length="512" mass="56304">MPKKSLIQGAIILFLANLFNRILGFIYQYLIMKYVGSEAYGLYQMVFPLYMTILVFSTAGIPLAVSKMIAEKISLGREGDAARIFRVAILLLSFSSVVVTLLIYINTPVIVAKCFPDARVFYVFRICIPAIFIVSVSSAFRGYFQGHQNMVPSAVSQICEQLFRIVVGFYLAIKFLPYGIEFGAAGLAVGMLVGEFAGLFVIMIHYLISRRKRTHRPQAVTRYHEIIREMFGLSLPVTGSRLVFSGLSALDAVIIPRQLQAAGYSLRKATTLFGELNGTAFTLLAFPSVFTFALATSLVPAISEAVAKKEYRLARSRCSDSIRLTILIGLPCIVIIYCFADLFAGIFNSSDIAPILKLLSLGGIFTYLHQTTTGILQGLGKTHLPLVHSVIGGMIRIPLMIYLTAMPHLGLTGTAAAYLIGFFIVAVLNMIAVNHYIKLNLDFENIILKPLIAGAGMLLLVFLFLRFALQTVAGSLLISVAGLIVYFSILLFNGGMRKQDLNKIPILNNLFK</sequence>
<feature type="transmembrane region" description="Helical" evidence="6">
    <location>
        <begin position="161"/>
        <end position="180"/>
    </location>
</feature>
<dbReference type="NCBIfam" id="TIGR02900">
    <property type="entry name" value="spore_V_B"/>
    <property type="match status" value="1"/>
</dbReference>
<feature type="transmembrane region" description="Helical" evidence="6">
    <location>
        <begin position="230"/>
        <end position="250"/>
    </location>
</feature>
<dbReference type="KEGG" id="sgy:Sgly_2062"/>
<proteinExistence type="predicted"/>
<feature type="transmembrane region" description="Helical" evidence="6">
    <location>
        <begin position="120"/>
        <end position="140"/>
    </location>
</feature>
<reference evidence="8" key="2">
    <citation type="submission" date="2011-02" db="EMBL/GenBank/DDBJ databases">
        <title>The complete genome of Syntrophobotulus glycolicus DSM 8271.</title>
        <authorList>
            <person name="Lucas S."/>
            <person name="Copeland A."/>
            <person name="Lapidus A."/>
            <person name="Bruce D."/>
            <person name="Goodwin L."/>
            <person name="Pitluck S."/>
            <person name="Kyrpides N."/>
            <person name="Mavromatis K."/>
            <person name="Pagani I."/>
            <person name="Ivanova N."/>
            <person name="Mikhailova N."/>
            <person name="Chertkov O."/>
            <person name="Held B."/>
            <person name="Detter J.C."/>
            <person name="Tapia R."/>
            <person name="Han C."/>
            <person name="Land M."/>
            <person name="Hauser L."/>
            <person name="Markowitz V."/>
            <person name="Cheng J.-F."/>
            <person name="Hugenholtz P."/>
            <person name="Woyke T."/>
            <person name="Wu D."/>
            <person name="Spring S."/>
            <person name="Schroeder M."/>
            <person name="Brambilla E."/>
            <person name="Klenk H.-P."/>
            <person name="Eisen J.A."/>
        </authorList>
    </citation>
    <scope>NUCLEOTIDE SEQUENCE [LARGE SCALE GENOMIC DNA]</scope>
    <source>
        <strain evidence="8">DSM 8271 / FlGlyR</strain>
    </source>
</reference>
<dbReference type="eggNOG" id="COG2244">
    <property type="taxonomic scope" value="Bacteria"/>
</dbReference>
<evidence type="ECO:0000313" key="8">
    <source>
        <dbReference type="Proteomes" id="UP000007488"/>
    </source>
</evidence>
<dbReference type="GO" id="GO:0005886">
    <property type="term" value="C:plasma membrane"/>
    <property type="evidence" value="ECO:0007669"/>
    <property type="project" value="UniProtKB-SubCell"/>
</dbReference>
<dbReference type="EMBL" id="CP002547">
    <property type="protein sequence ID" value="ADY56355.1"/>
    <property type="molecule type" value="Genomic_DNA"/>
</dbReference>
<protein>
    <submittedName>
        <fullName evidence="7">Stage V sporulation protein B</fullName>
    </submittedName>
</protein>
<reference evidence="7 8" key="1">
    <citation type="journal article" date="2011" name="Stand. Genomic Sci.">
        <title>Complete genome sequence of Syntrophobotulus glycolicus type strain (FlGlyR).</title>
        <authorList>
            <person name="Han C."/>
            <person name="Mwirichia R."/>
            <person name="Chertkov O."/>
            <person name="Held B."/>
            <person name="Lapidus A."/>
            <person name="Nolan M."/>
            <person name="Lucas S."/>
            <person name="Hammon N."/>
            <person name="Deshpande S."/>
            <person name="Cheng J.F."/>
            <person name="Tapia R."/>
            <person name="Goodwin L."/>
            <person name="Pitluck S."/>
            <person name="Huntemann M."/>
            <person name="Liolios K."/>
            <person name="Ivanova N."/>
            <person name="Pagani I."/>
            <person name="Mavromatis K."/>
            <person name="Ovchinikova G."/>
            <person name="Pati A."/>
            <person name="Chen A."/>
            <person name="Palaniappan K."/>
            <person name="Land M."/>
            <person name="Hauser L."/>
            <person name="Brambilla E.M."/>
            <person name="Rohde M."/>
            <person name="Spring S."/>
            <person name="Sikorski J."/>
            <person name="Goker M."/>
            <person name="Woyke T."/>
            <person name="Bristow J."/>
            <person name="Eisen J.A."/>
            <person name="Markowitz V."/>
            <person name="Hugenholtz P."/>
            <person name="Kyrpides N.C."/>
            <person name="Klenk H.P."/>
            <person name="Detter J.C."/>
        </authorList>
    </citation>
    <scope>NUCLEOTIDE SEQUENCE [LARGE SCALE GENOMIC DNA]</scope>
    <source>
        <strain evidence="8">DSM 8271 / FlGlyR</strain>
    </source>
</reference>
<feature type="transmembrane region" description="Helical" evidence="6">
    <location>
        <begin position="446"/>
        <end position="465"/>
    </location>
</feature>
<dbReference type="PIRSF" id="PIRSF038958">
    <property type="entry name" value="PG_synth_SpoVB"/>
    <property type="match status" value="1"/>
</dbReference>
<dbReference type="Pfam" id="PF01943">
    <property type="entry name" value="Polysacc_synt"/>
    <property type="match status" value="1"/>
</dbReference>
<dbReference type="InterPro" id="IPR002797">
    <property type="entry name" value="Polysacc_synth"/>
</dbReference>
<gene>
    <name evidence="7" type="ordered locus">Sgly_2062</name>
</gene>
<comment type="subcellular location">
    <subcellularLocation>
        <location evidence="1">Cell membrane</location>
        <topology evidence="1">Multi-pass membrane protein</topology>
    </subcellularLocation>
</comment>
<accession>F0T211</accession>
<dbReference type="InterPro" id="IPR014249">
    <property type="entry name" value="Spore_V_B"/>
</dbReference>
<dbReference type="PANTHER" id="PTHR30250:SF24">
    <property type="entry name" value="STAGE V SPORULATION PROTEIN B"/>
    <property type="match status" value="1"/>
</dbReference>
<dbReference type="Proteomes" id="UP000007488">
    <property type="component" value="Chromosome"/>
</dbReference>
<dbReference type="HOGENOM" id="CLU_022017_2_1_9"/>
<dbReference type="RefSeq" id="WP_013625222.1">
    <property type="nucleotide sequence ID" value="NC_015172.1"/>
</dbReference>
<name>F0T211_SYNGF</name>
<dbReference type="PANTHER" id="PTHR30250">
    <property type="entry name" value="PST FAMILY PREDICTED COLANIC ACID TRANSPORTER"/>
    <property type="match status" value="1"/>
</dbReference>
<feature type="transmembrane region" description="Helical" evidence="6">
    <location>
        <begin position="84"/>
        <end position="105"/>
    </location>
</feature>
<keyword evidence="3 6" id="KW-0812">Transmembrane</keyword>
<keyword evidence="5 6" id="KW-0472">Membrane</keyword>
<evidence type="ECO:0000256" key="2">
    <source>
        <dbReference type="ARBA" id="ARBA00022475"/>
    </source>
</evidence>